<keyword evidence="2 10" id="KW-0812">Transmembrane</keyword>
<feature type="compositionally biased region" description="Polar residues" evidence="12">
    <location>
        <begin position="322"/>
        <end position="332"/>
    </location>
</feature>
<comment type="subcellular location">
    <subcellularLocation>
        <location evidence="10">Mitochondrion inner membrane</location>
        <topology evidence="10">Multi-pass membrane protein</topology>
    </subcellularLocation>
</comment>
<keyword evidence="14" id="KW-1185">Reference proteome</keyword>
<dbReference type="STRING" id="1314790.A0A1Y1X6Z9"/>
<evidence type="ECO:0000313" key="13">
    <source>
        <dbReference type="EMBL" id="ORX81104.1"/>
    </source>
</evidence>
<feature type="region of interest" description="Disordered" evidence="12">
    <location>
        <begin position="1"/>
        <end position="35"/>
    </location>
</feature>
<feature type="transmembrane region" description="Helical" evidence="10">
    <location>
        <begin position="234"/>
        <end position="254"/>
    </location>
</feature>
<dbReference type="InParanoid" id="A0A1Y1X6Z9"/>
<reference evidence="13 14" key="1">
    <citation type="submission" date="2016-07" db="EMBL/GenBank/DDBJ databases">
        <title>Pervasive Adenine N6-methylation of Active Genes in Fungi.</title>
        <authorList>
            <consortium name="DOE Joint Genome Institute"/>
            <person name="Mondo S.J."/>
            <person name="Dannebaum R.O."/>
            <person name="Kuo R.C."/>
            <person name="Labutti K."/>
            <person name="Haridas S."/>
            <person name="Kuo A."/>
            <person name="Salamov A."/>
            <person name="Ahrendt S.R."/>
            <person name="Lipzen A."/>
            <person name="Sullivan W."/>
            <person name="Andreopoulos W.B."/>
            <person name="Clum A."/>
            <person name="Lindquist E."/>
            <person name="Daum C."/>
            <person name="Ramamoorthy G.K."/>
            <person name="Gryganskyi A."/>
            <person name="Culley D."/>
            <person name="Magnuson J.K."/>
            <person name="James T.Y."/>
            <person name="O'Malley M.A."/>
            <person name="Stajich J.E."/>
            <person name="Spatafora J.W."/>
            <person name="Visel A."/>
            <person name="Grigoriev I.V."/>
        </authorList>
    </citation>
    <scope>NUCLEOTIDE SEQUENCE [LARGE SCALE GENOMIC DNA]</scope>
    <source>
        <strain evidence="13 14">CBS 931.73</strain>
    </source>
</reference>
<dbReference type="OrthoDB" id="5595506at2759"/>
<name>A0A1Y1X6Z9_9FUNG</name>
<feature type="compositionally biased region" description="Polar residues" evidence="12">
    <location>
        <begin position="13"/>
        <end position="28"/>
    </location>
</feature>
<evidence type="ECO:0000256" key="11">
    <source>
        <dbReference type="SAM" id="Coils"/>
    </source>
</evidence>
<evidence type="ECO:0000256" key="8">
    <source>
        <dbReference type="ARBA" id="ARBA00023136"/>
    </source>
</evidence>
<dbReference type="GO" id="GO:0007007">
    <property type="term" value="P:inner mitochondrial membrane organization"/>
    <property type="evidence" value="ECO:0007669"/>
    <property type="project" value="TreeGrafter"/>
</dbReference>
<feature type="coiled-coil region" evidence="11">
    <location>
        <begin position="292"/>
        <end position="319"/>
    </location>
</feature>
<evidence type="ECO:0000256" key="4">
    <source>
        <dbReference type="ARBA" id="ARBA00022946"/>
    </source>
</evidence>
<feature type="coiled-coil region" evidence="11">
    <location>
        <begin position="115"/>
        <end position="163"/>
    </location>
</feature>
<evidence type="ECO:0000256" key="12">
    <source>
        <dbReference type="SAM" id="MobiDB-lite"/>
    </source>
</evidence>
<feature type="transmembrane region" description="Helical" evidence="10">
    <location>
        <begin position="463"/>
        <end position="485"/>
    </location>
</feature>
<sequence length="487" mass="54415">MAMKKLSEVGVETKSSTGSESNVLSTPAASLKDDVSSDAKKSLDNVLLQLQKHPLYDKIKSRVPENVTNGELVKLIQDPLLKLNGYWSELTATPPKERLVKIGKIINEVTGYSAVEELKNTVIHAEKNLLKAKEQLEEVKLAYEKSIEERATCQRDINNLLQRKHTWVDEDVVKFTNLYRSEHINEQAEEAAKARFKEYEKNVDHRHNELVDAIRMRYHEEQIWSDKIRGASTYGTWALMGIHVCLFILVQTIFEPKKRRRLQEHFDKKLAESSEEELLALSQQVQPVIAAVDNQQARIDSLVEEYSKLQDELKALTTQISSSNDYTRQPTSEYIAPLAPPPNLTYNELNLEHRSVDAKGTESSLPESGALDSQLSPESTAGQTDEAFAIEMQAAPDIALDLTKGEVDPVAEPSLEESVVSTSQEIQAEVDSPPVYQTPGSLAGGITSFYDPHVIYQYTQKDVALLSLESAVAGGLITAIIAYLLNR</sequence>
<accession>A0A1Y1X6Z9</accession>
<dbReference type="AlphaFoldDB" id="A0A1Y1X6Z9"/>
<dbReference type="FunCoup" id="A0A1Y1X6Z9">
    <property type="interactions" value="111"/>
</dbReference>
<keyword evidence="5 10" id="KW-1133">Transmembrane helix</keyword>
<dbReference type="PANTHER" id="PTHR31961">
    <property type="entry name" value="SENSITIVE TO HIGH EXPRESSION PROTEIN 9, MITOCHONDRIAL"/>
    <property type="match status" value="1"/>
</dbReference>
<evidence type="ECO:0000256" key="6">
    <source>
        <dbReference type="ARBA" id="ARBA00023054"/>
    </source>
</evidence>
<dbReference type="PANTHER" id="PTHR31961:SF3">
    <property type="entry name" value="SENSITIVE TO HIGH EXPRESSION PROTEIN 9, MITOCHONDRIAL"/>
    <property type="match status" value="1"/>
</dbReference>
<evidence type="ECO:0000256" key="3">
    <source>
        <dbReference type="ARBA" id="ARBA00022792"/>
    </source>
</evidence>
<protein>
    <recommendedName>
        <fullName evidence="10">Sensitive to high expression protein 9, mitochondrial</fullName>
    </recommendedName>
</protein>
<evidence type="ECO:0000256" key="9">
    <source>
        <dbReference type="ARBA" id="ARBA00024807"/>
    </source>
</evidence>
<keyword evidence="4 10" id="KW-0809">Transit peptide</keyword>
<feature type="compositionally biased region" description="Polar residues" evidence="12">
    <location>
        <begin position="361"/>
        <end position="382"/>
    </location>
</feature>
<evidence type="ECO:0000313" key="14">
    <source>
        <dbReference type="Proteomes" id="UP000193498"/>
    </source>
</evidence>
<feature type="region of interest" description="Disordered" evidence="12">
    <location>
        <begin position="356"/>
        <end position="382"/>
    </location>
</feature>
<keyword evidence="3 10" id="KW-0999">Mitochondrion inner membrane</keyword>
<evidence type="ECO:0000256" key="1">
    <source>
        <dbReference type="ARBA" id="ARBA00007472"/>
    </source>
</evidence>
<keyword evidence="8 10" id="KW-0472">Membrane</keyword>
<feature type="region of interest" description="Disordered" evidence="12">
    <location>
        <begin position="322"/>
        <end position="341"/>
    </location>
</feature>
<organism evidence="13 14">
    <name type="scientific">Basidiobolus meristosporus CBS 931.73</name>
    <dbReference type="NCBI Taxonomy" id="1314790"/>
    <lineage>
        <taxon>Eukaryota</taxon>
        <taxon>Fungi</taxon>
        <taxon>Fungi incertae sedis</taxon>
        <taxon>Zoopagomycota</taxon>
        <taxon>Entomophthoromycotina</taxon>
        <taxon>Basidiobolomycetes</taxon>
        <taxon>Basidiobolales</taxon>
        <taxon>Basidiobolaceae</taxon>
        <taxon>Basidiobolus</taxon>
    </lineage>
</organism>
<evidence type="ECO:0000256" key="5">
    <source>
        <dbReference type="ARBA" id="ARBA00022989"/>
    </source>
</evidence>
<evidence type="ECO:0000256" key="7">
    <source>
        <dbReference type="ARBA" id="ARBA00023128"/>
    </source>
</evidence>
<dbReference type="Proteomes" id="UP000193498">
    <property type="component" value="Unassembled WGS sequence"/>
</dbReference>
<keyword evidence="6 11" id="KW-0175">Coiled coil</keyword>
<dbReference type="GO" id="GO:0005743">
    <property type="term" value="C:mitochondrial inner membrane"/>
    <property type="evidence" value="ECO:0007669"/>
    <property type="project" value="UniProtKB-SubCell"/>
</dbReference>
<dbReference type="Pfam" id="PF05546">
    <property type="entry name" value="She9_MDM33"/>
    <property type="match status" value="1"/>
</dbReference>
<evidence type="ECO:0000256" key="10">
    <source>
        <dbReference type="RuleBase" id="RU364128"/>
    </source>
</evidence>
<dbReference type="InterPro" id="IPR008839">
    <property type="entry name" value="MDM33_fungi"/>
</dbReference>
<proteinExistence type="inferred from homology"/>
<gene>
    <name evidence="13" type="ORF">K493DRAFT_320750</name>
</gene>
<comment type="caution">
    <text evidence="13">The sequence shown here is derived from an EMBL/GenBank/DDBJ whole genome shotgun (WGS) entry which is preliminary data.</text>
</comment>
<comment type="subunit">
    <text evidence="10">Homooligomer.</text>
</comment>
<comment type="similarity">
    <text evidence="1 10">Belongs to the SHE9 family.</text>
</comment>
<comment type="function">
    <text evidence="9">Required for the maintenance of the structure of the mitochondrial inner membrane. Involved in mitochondrial morphology. Causes growth arrest when highly overexpressed.</text>
</comment>
<dbReference type="EMBL" id="MCFE01000716">
    <property type="protein sequence ID" value="ORX81104.1"/>
    <property type="molecule type" value="Genomic_DNA"/>
</dbReference>
<evidence type="ECO:0000256" key="2">
    <source>
        <dbReference type="ARBA" id="ARBA00022692"/>
    </source>
</evidence>
<keyword evidence="7 10" id="KW-0496">Mitochondrion</keyword>